<dbReference type="STRING" id="133381.A0A2T9YQD6"/>
<dbReference type="OrthoDB" id="5592268at2759"/>
<evidence type="ECO:0000313" key="2">
    <source>
        <dbReference type="EMBL" id="PVU94570.1"/>
    </source>
</evidence>
<dbReference type="Gene3D" id="1.10.340.70">
    <property type="match status" value="1"/>
</dbReference>
<gene>
    <name evidence="2" type="ORF">BB560_005927</name>
</gene>
<accession>A0A2T9YQD6</accession>
<sequence length="145" mass="16703">SLSRLGPKQLEKEPEAIDIFTMDILYFHALIDYISENKFPPGADDDFRKRLRNRAQKYKVVDNNLFKKSKGVLKEGHEGVENTWERAKKIYSAEGLYKLVENVVKECPDCQKFKSNKEKRAYLYPILATKPFSIMGIDAVGPFSP</sequence>
<protein>
    <recommendedName>
        <fullName evidence="1">Integrase zinc-binding domain-containing protein</fullName>
    </recommendedName>
</protein>
<dbReference type="AlphaFoldDB" id="A0A2T9YQD6"/>
<feature type="non-terminal residue" evidence="2">
    <location>
        <position position="145"/>
    </location>
</feature>
<dbReference type="Pfam" id="PF17921">
    <property type="entry name" value="Integrase_H2C2"/>
    <property type="match status" value="1"/>
</dbReference>
<keyword evidence="3" id="KW-1185">Reference proteome</keyword>
<evidence type="ECO:0000313" key="3">
    <source>
        <dbReference type="Proteomes" id="UP000245609"/>
    </source>
</evidence>
<feature type="non-terminal residue" evidence="2">
    <location>
        <position position="1"/>
    </location>
</feature>
<dbReference type="InterPro" id="IPR041588">
    <property type="entry name" value="Integrase_H2C2"/>
</dbReference>
<proteinExistence type="predicted"/>
<organism evidence="2 3">
    <name type="scientific">Smittium megazygosporum</name>
    <dbReference type="NCBI Taxonomy" id="133381"/>
    <lineage>
        <taxon>Eukaryota</taxon>
        <taxon>Fungi</taxon>
        <taxon>Fungi incertae sedis</taxon>
        <taxon>Zoopagomycota</taxon>
        <taxon>Kickxellomycotina</taxon>
        <taxon>Harpellomycetes</taxon>
        <taxon>Harpellales</taxon>
        <taxon>Legeriomycetaceae</taxon>
        <taxon>Smittium</taxon>
    </lineage>
</organism>
<dbReference type="Proteomes" id="UP000245609">
    <property type="component" value="Unassembled WGS sequence"/>
</dbReference>
<dbReference type="EMBL" id="MBFS01002627">
    <property type="protein sequence ID" value="PVU94570.1"/>
    <property type="molecule type" value="Genomic_DNA"/>
</dbReference>
<feature type="domain" description="Integrase zinc-binding" evidence="1">
    <location>
        <begin position="76"/>
        <end position="115"/>
    </location>
</feature>
<comment type="caution">
    <text evidence="2">The sequence shown here is derived from an EMBL/GenBank/DDBJ whole genome shotgun (WGS) entry which is preliminary data.</text>
</comment>
<name>A0A2T9YQD6_9FUNG</name>
<reference evidence="2 3" key="1">
    <citation type="journal article" date="2018" name="MBio">
        <title>Comparative Genomics Reveals the Core Gene Toolbox for the Fungus-Insect Symbiosis.</title>
        <authorList>
            <person name="Wang Y."/>
            <person name="Stata M."/>
            <person name="Wang W."/>
            <person name="Stajich J.E."/>
            <person name="White M.M."/>
            <person name="Moncalvo J.M."/>
        </authorList>
    </citation>
    <scope>NUCLEOTIDE SEQUENCE [LARGE SCALE GENOMIC DNA]</scope>
    <source>
        <strain evidence="2 3">SC-DP-2</strain>
    </source>
</reference>
<evidence type="ECO:0000259" key="1">
    <source>
        <dbReference type="Pfam" id="PF17921"/>
    </source>
</evidence>